<comment type="cofactor">
    <cofactor evidence="1">
        <name>FAD</name>
        <dbReference type="ChEBI" id="CHEBI:57692"/>
    </cofactor>
</comment>
<dbReference type="Pfam" id="PF02771">
    <property type="entry name" value="Acyl-CoA_dh_N"/>
    <property type="match status" value="1"/>
</dbReference>
<dbReference type="Gene3D" id="2.40.110.10">
    <property type="entry name" value="Butyryl-CoA Dehydrogenase, subunit A, domain 2"/>
    <property type="match status" value="1"/>
</dbReference>
<dbReference type="Proteomes" id="UP001596074">
    <property type="component" value="Unassembled WGS sequence"/>
</dbReference>
<comment type="caution">
    <text evidence="8">The sequence shown here is derived from an EMBL/GenBank/DDBJ whole genome shotgun (WGS) entry which is preliminary data.</text>
</comment>
<protein>
    <submittedName>
        <fullName evidence="8">Acyl-CoA dehydrogenase family protein</fullName>
        <ecNumber evidence="8">1.-.-.-</ecNumber>
    </submittedName>
</protein>
<accession>A0ABW0ZTX6</accession>
<comment type="similarity">
    <text evidence="2">Belongs to the acyl-CoA dehydrogenase family.</text>
</comment>
<keyword evidence="5 8" id="KW-0560">Oxidoreductase</keyword>
<keyword evidence="9" id="KW-1185">Reference proteome</keyword>
<dbReference type="InterPro" id="IPR009100">
    <property type="entry name" value="AcylCoA_DH/oxidase_NM_dom_sf"/>
</dbReference>
<organism evidence="8 9">
    <name type="scientific">Actinomadura rugatobispora</name>
    <dbReference type="NCBI Taxonomy" id="1994"/>
    <lineage>
        <taxon>Bacteria</taxon>
        <taxon>Bacillati</taxon>
        <taxon>Actinomycetota</taxon>
        <taxon>Actinomycetes</taxon>
        <taxon>Streptosporangiales</taxon>
        <taxon>Thermomonosporaceae</taxon>
        <taxon>Actinomadura</taxon>
    </lineage>
</organism>
<evidence type="ECO:0000256" key="5">
    <source>
        <dbReference type="ARBA" id="ARBA00023002"/>
    </source>
</evidence>
<dbReference type="RefSeq" id="WP_378281451.1">
    <property type="nucleotide sequence ID" value="NZ_JBHSON010000010.1"/>
</dbReference>
<evidence type="ECO:0000259" key="7">
    <source>
        <dbReference type="Pfam" id="PF02771"/>
    </source>
</evidence>
<sequence length="378" mass="40208">MILDFTPDQRLFHSTTKDFLERTAPVAAVRELADSGGGFDRDWWRRGAELGWTALLVPEELGGGSVSGSPVTELTIVAEEMGRACAPGPLTTTSAVLAGLARAGDRFAAAIEAIMSGETVASWAFYRPGRGLSLDHASLSARAEPDGEGYRLSGEVDRVESGDQAGVFLVTAGSPGGPVQLLVPADSPGVTVTPTWTLDVVRRTARVGFADVAVPPDAVVQRGAEAAAAVEAQLQIAAALAAAEMAGAADRTFEFTVQWMFDRYTFGRPLASYQALKHRMADNKTWLEACHATVSAAARALDDDPAEAAEAVSAAKSFVGAKAPVIIQDCVQMHGGIGVTWEHDIHLYLRRATLDRALYGTPEEHRRRITDLLDRRAA</sequence>
<evidence type="ECO:0000256" key="4">
    <source>
        <dbReference type="ARBA" id="ARBA00022827"/>
    </source>
</evidence>
<dbReference type="PANTHER" id="PTHR43884">
    <property type="entry name" value="ACYL-COA DEHYDROGENASE"/>
    <property type="match status" value="1"/>
</dbReference>
<reference evidence="9" key="1">
    <citation type="journal article" date="2019" name="Int. J. Syst. Evol. Microbiol.">
        <title>The Global Catalogue of Microorganisms (GCM) 10K type strain sequencing project: providing services to taxonomists for standard genome sequencing and annotation.</title>
        <authorList>
            <consortium name="The Broad Institute Genomics Platform"/>
            <consortium name="The Broad Institute Genome Sequencing Center for Infectious Disease"/>
            <person name="Wu L."/>
            <person name="Ma J."/>
        </authorList>
    </citation>
    <scope>NUCLEOTIDE SEQUENCE [LARGE SCALE GENOMIC DNA]</scope>
    <source>
        <strain evidence="9">KCTC 42087</strain>
    </source>
</reference>
<feature type="domain" description="Acyl-CoA dehydrogenase/oxidase C-terminal" evidence="6">
    <location>
        <begin position="230"/>
        <end position="370"/>
    </location>
</feature>
<dbReference type="InterPro" id="IPR036250">
    <property type="entry name" value="AcylCo_DH-like_C"/>
</dbReference>
<evidence type="ECO:0000256" key="3">
    <source>
        <dbReference type="ARBA" id="ARBA00022630"/>
    </source>
</evidence>
<evidence type="ECO:0000259" key="6">
    <source>
        <dbReference type="Pfam" id="PF00441"/>
    </source>
</evidence>
<name>A0ABW0ZTX6_9ACTN</name>
<dbReference type="GO" id="GO:0016491">
    <property type="term" value="F:oxidoreductase activity"/>
    <property type="evidence" value="ECO:0007669"/>
    <property type="project" value="UniProtKB-KW"/>
</dbReference>
<dbReference type="SUPFAM" id="SSF47203">
    <property type="entry name" value="Acyl-CoA dehydrogenase C-terminal domain-like"/>
    <property type="match status" value="1"/>
</dbReference>
<evidence type="ECO:0000313" key="9">
    <source>
        <dbReference type="Proteomes" id="UP001596074"/>
    </source>
</evidence>
<dbReference type="EMBL" id="JBHSON010000010">
    <property type="protein sequence ID" value="MFC5745827.1"/>
    <property type="molecule type" value="Genomic_DNA"/>
</dbReference>
<dbReference type="InterPro" id="IPR013786">
    <property type="entry name" value="AcylCoA_DH/ox_N"/>
</dbReference>
<proteinExistence type="inferred from homology"/>
<dbReference type="PANTHER" id="PTHR43884:SF20">
    <property type="entry name" value="ACYL-COA DEHYDROGENASE FADE28"/>
    <property type="match status" value="1"/>
</dbReference>
<dbReference type="CDD" id="cd00567">
    <property type="entry name" value="ACAD"/>
    <property type="match status" value="1"/>
</dbReference>
<keyword evidence="3" id="KW-0285">Flavoprotein</keyword>
<dbReference type="Gene3D" id="1.10.540.10">
    <property type="entry name" value="Acyl-CoA dehydrogenase/oxidase, N-terminal domain"/>
    <property type="match status" value="1"/>
</dbReference>
<gene>
    <name evidence="8" type="ORF">ACFPZN_09430</name>
</gene>
<keyword evidence="4" id="KW-0274">FAD</keyword>
<dbReference type="EC" id="1.-.-.-" evidence="8"/>
<dbReference type="Gene3D" id="1.20.140.10">
    <property type="entry name" value="Butyryl-CoA Dehydrogenase, subunit A, domain 3"/>
    <property type="match status" value="1"/>
</dbReference>
<dbReference type="InterPro" id="IPR046373">
    <property type="entry name" value="Acyl-CoA_Oxase/DH_mid-dom_sf"/>
</dbReference>
<evidence type="ECO:0000256" key="1">
    <source>
        <dbReference type="ARBA" id="ARBA00001974"/>
    </source>
</evidence>
<dbReference type="InterPro" id="IPR009075">
    <property type="entry name" value="AcylCo_DH/oxidase_C"/>
</dbReference>
<feature type="domain" description="Acyl-CoA dehydrogenase/oxidase N-terminal" evidence="7">
    <location>
        <begin position="6"/>
        <end position="104"/>
    </location>
</feature>
<dbReference type="Pfam" id="PF00441">
    <property type="entry name" value="Acyl-CoA_dh_1"/>
    <property type="match status" value="1"/>
</dbReference>
<dbReference type="SUPFAM" id="SSF56645">
    <property type="entry name" value="Acyl-CoA dehydrogenase NM domain-like"/>
    <property type="match status" value="1"/>
</dbReference>
<evidence type="ECO:0000313" key="8">
    <source>
        <dbReference type="EMBL" id="MFC5745827.1"/>
    </source>
</evidence>
<evidence type="ECO:0000256" key="2">
    <source>
        <dbReference type="ARBA" id="ARBA00009347"/>
    </source>
</evidence>
<dbReference type="InterPro" id="IPR037069">
    <property type="entry name" value="AcylCoA_DH/ox_N_sf"/>
</dbReference>